<evidence type="ECO:0000313" key="2">
    <source>
        <dbReference type="Proteomes" id="UP001274321"/>
    </source>
</evidence>
<accession>A0ABU4RTC4</accession>
<proteinExistence type="predicted"/>
<dbReference type="EMBL" id="JAXAFJ010000008">
    <property type="protein sequence ID" value="MDX6806935.1"/>
    <property type="molecule type" value="Genomic_DNA"/>
</dbReference>
<sequence length="46" mass="5105">MAATNVWAVAFQFTGDYDSEFDPPVTLFEACRLPNDLKEAEVLGQP</sequence>
<dbReference type="Proteomes" id="UP001274321">
    <property type="component" value="Unassembled WGS sequence"/>
</dbReference>
<keyword evidence="2" id="KW-1185">Reference proteome</keyword>
<dbReference type="RefSeq" id="WP_319845061.1">
    <property type="nucleotide sequence ID" value="NZ_JAXAFJ010000008.1"/>
</dbReference>
<gene>
    <name evidence="1" type="ORF">SCD90_12750</name>
</gene>
<reference evidence="1 2" key="1">
    <citation type="submission" date="2023-11" db="EMBL/GenBank/DDBJ databases">
        <authorList>
            <person name="Bao R."/>
        </authorList>
    </citation>
    <scope>NUCLEOTIDE SEQUENCE [LARGE SCALE GENOMIC DNA]</scope>
    <source>
        <strain evidence="1 2">PJ23</strain>
    </source>
</reference>
<comment type="caution">
    <text evidence="1">The sequence shown here is derived from an EMBL/GenBank/DDBJ whole genome shotgun (WGS) entry which is preliminary data.</text>
</comment>
<name>A0ABU4RTC4_9HYPH</name>
<evidence type="ECO:0000313" key="1">
    <source>
        <dbReference type="EMBL" id="MDX6806935.1"/>
    </source>
</evidence>
<organism evidence="1 2">
    <name type="scientific">Terrihabitans rhizophilus</name>
    <dbReference type="NCBI Taxonomy" id="3092662"/>
    <lineage>
        <taxon>Bacteria</taxon>
        <taxon>Pseudomonadati</taxon>
        <taxon>Pseudomonadota</taxon>
        <taxon>Alphaproteobacteria</taxon>
        <taxon>Hyphomicrobiales</taxon>
        <taxon>Terrihabitans</taxon>
    </lineage>
</organism>
<protein>
    <submittedName>
        <fullName evidence="1">Uncharacterized protein</fullName>
    </submittedName>
</protein>